<proteinExistence type="predicted"/>
<protein>
    <submittedName>
        <fullName evidence="1">Uncharacterized protein</fullName>
    </submittedName>
</protein>
<reference evidence="1" key="1">
    <citation type="journal article" date="2018" name="Genome Biol. Evol.">
        <title>Genomics and development of Lentinus tigrinus, a white-rot wood-decaying mushroom with dimorphic fruiting bodies.</title>
        <authorList>
            <person name="Wu B."/>
            <person name="Xu Z."/>
            <person name="Knudson A."/>
            <person name="Carlson A."/>
            <person name="Chen N."/>
            <person name="Kovaka S."/>
            <person name="LaButti K."/>
            <person name="Lipzen A."/>
            <person name="Pennachio C."/>
            <person name="Riley R."/>
            <person name="Schakwitz W."/>
            <person name="Umezawa K."/>
            <person name="Ohm R.A."/>
            <person name="Grigoriev I.V."/>
            <person name="Nagy L.G."/>
            <person name="Gibbons J."/>
            <person name="Hibbett D."/>
        </authorList>
    </citation>
    <scope>NUCLEOTIDE SEQUENCE [LARGE SCALE GENOMIC DNA]</scope>
    <source>
        <strain evidence="1">ALCF2SS1-6</strain>
    </source>
</reference>
<keyword evidence="2" id="KW-1185">Reference proteome</keyword>
<organism evidence="1 2">
    <name type="scientific">Lentinus tigrinus ALCF2SS1-6</name>
    <dbReference type="NCBI Taxonomy" id="1328759"/>
    <lineage>
        <taxon>Eukaryota</taxon>
        <taxon>Fungi</taxon>
        <taxon>Dikarya</taxon>
        <taxon>Basidiomycota</taxon>
        <taxon>Agaricomycotina</taxon>
        <taxon>Agaricomycetes</taxon>
        <taxon>Polyporales</taxon>
        <taxon>Polyporaceae</taxon>
        <taxon>Lentinus</taxon>
    </lineage>
</organism>
<dbReference type="EMBL" id="ML122263">
    <property type="protein sequence ID" value="RPD61118.1"/>
    <property type="molecule type" value="Genomic_DNA"/>
</dbReference>
<accession>A0A5C2SCW5</accession>
<sequence length="88" mass="9983">MLRTLSPLRTAHFAVRRNSFAVDTSLSRSPRCSVHSFRWLRRLLALVCCTFYSCNECHHGSHSASCLHIYSQDDTSFSGTSRSYSDGH</sequence>
<evidence type="ECO:0000313" key="1">
    <source>
        <dbReference type="EMBL" id="RPD61118.1"/>
    </source>
</evidence>
<dbReference type="Proteomes" id="UP000313359">
    <property type="component" value="Unassembled WGS sequence"/>
</dbReference>
<gene>
    <name evidence="1" type="ORF">L227DRAFT_76192</name>
</gene>
<evidence type="ECO:0000313" key="2">
    <source>
        <dbReference type="Proteomes" id="UP000313359"/>
    </source>
</evidence>
<name>A0A5C2SCW5_9APHY</name>
<dbReference type="AlphaFoldDB" id="A0A5C2SCW5"/>